<dbReference type="Ensembl" id="ENSLBET00000038409.1">
    <property type="protein sequence ID" value="ENSLBEP00000036876.1"/>
    <property type="gene ID" value="ENSLBEG00000027548.1"/>
</dbReference>
<dbReference type="GeneTree" id="ENSGT00940000169140"/>
<feature type="coiled-coil region" evidence="1">
    <location>
        <begin position="57"/>
        <end position="84"/>
    </location>
</feature>
<feature type="transmembrane region" description="Helical" evidence="3">
    <location>
        <begin position="36"/>
        <end position="58"/>
    </location>
</feature>
<keyword evidence="6" id="KW-1185">Reference proteome</keyword>
<evidence type="ECO:0000256" key="2">
    <source>
        <dbReference type="SAM" id="MobiDB-lite"/>
    </source>
</evidence>
<dbReference type="GO" id="GO:0019882">
    <property type="term" value="P:antigen processing and presentation"/>
    <property type="evidence" value="ECO:0007669"/>
    <property type="project" value="InterPro"/>
</dbReference>
<reference evidence="5" key="1">
    <citation type="submission" date="2025-08" db="UniProtKB">
        <authorList>
            <consortium name="Ensembl"/>
        </authorList>
    </citation>
    <scope>IDENTIFICATION</scope>
</reference>
<accession>A0A3Q3GU35</accession>
<feature type="region of interest" description="Disordered" evidence="2">
    <location>
        <begin position="1"/>
        <end position="30"/>
    </location>
</feature>
<proteinExistence type="predicted"/>
<organism evidence="5 6">
    <name type="scientific">Labrus bergylta</name>
    <name type="common">ballan wrasse</name>
    <dbReference type="NCBI Taxonomy" id="56723"/>
    <lineage>
        <taxon>Eukaryota</taxon>
        <taxon>Metazoa</taxon>
        <taxon>Chordata</taxon>
        <taxon>Craniata</taxon>
        <taxon>Vertebrata</taxon>
        <taxon>Euteleostomi</taxon>
        <taxon>Actinopterygii</taxon>
        <taxon>Neopterygii</taxon>
        <taxon>Teleostei</taxon>
        <taxon>Neoteleostei</taxon>
        <taxon>Acanthomorphata</taxon>
        <taxon>Eupercaria</taxon>
        <taxon>Labriformes</taxon>
        <taxon>Labridae</taxon>
        <taxon>Labrus</taxon>
    </lineage>
</organism>
<dbReference type="AlphaFoldDB" id="A0A3Q3GU35"/>
<dbReference type="InterPro" id="IPR015386">
    <property type="entry name" value="MHC_II-assoc_invar/CLIP_MHC-bd"/>
</dbReference>
<dbReference type="GO" id="GO:0006886">
    <property type="term" value="P:intracellular protein transport"/>
    <property type="evidence" value="ECO:0007669"/>
    <property type="project" value="InterPro"/>
</dbReference>
<sequence length="201" mass="21978">MSDPETQYQPLVGAPSQQTAVNEPAQGGRPSRAYKVAGLTLLACILIAGQAMVAYFLLSQGSDIKSLEEQNNNLQAQLMKGRSSSGPMRMHMPMNALSDMLDVSADEETSTTAQGKDAPEATECQLEASGLKTVLVPGFRPSCGANYLIGETKLPRMKSDKDKYILYCYREQTVMFGADSKFVHNNFSMKNFDVVYITLSE</sequence>
<dbReference type="GO" id="GO:0042289">
    <property type="term" value="F:MHC class II protein binding"/>
    <property type="evidence" value="ECO:0007669"/>
    <property type="project" value="InterPro"/>
</dbReference>
<reference evidence="5" key="2">
    <citation type="submission" date="2025-09" db="UniProtKB">
        <authorList>
            <consortium name="Ensembl"/>
        </authorList>
    </citation>
    <scope>IDENTIFICATION</scope>
</reference>
<dbReference type="GO" id="GO:0006955">
    <property type="term" value="P:immune response"/>
    <property type="evidence" value="ECO:0007669"/>
    <property type="project" value="InterPro"/>
</dbReference>
<protein>
    <submittedName>
        <fullName evidence="5">Uncharacterized LOC109997356</fullName>
    </submittedName>
</protein>
<evidence type="ECO:0000256" key="3">
    <source>
        <dbReference type="SAM" id="Phobius"/>
    </source>
</evidence>
<evidence type="ECO:0000313" key="6">
    <source>
        <dbReference type="Proteomes" id="UP000261660"/>
    </source>
</evidence>
<dbReference type="GO" id="GO:0016020">
    <property type="term" value="C:membrane"/>
    <property type="evidence" value="ECO:0007669"/>
    <property type="project" value="InterPro"/>
</dbReference>
<dbReference type="Proteomes" id="UP000261660">
    <property type="component" value="Unplaced"/>
</dbReference>
<evidence type="ECO:0000256" key="1">
    <source>
        <dbReference type="SAM" id="Coils"/>
    </source>
</evidence>
<feature type="domain" description="MHC class II-associated invariant chain/CLIP MHC II-interacting" evidence="4">
    <location>
        <begin position="6"/>
        <end position="108"/>
    </location>
</feature>
<keyword evidence="3" id="KW-0812">Transmembrane</keyword>
<feature type="compositionally biased region" description="Polar residues" evidence="2">
    <location>
        <begin position="1"/>
        <end position="21"/>
    </location>
</feature>
<dbReference type="InParanoid" id="A0A3Q3GU35"/>
<dbReference type="Pfam" id="PF09307">
    <property type="entry name" value="MHC2-interact"/>
    <property type="match status" value="1"/>
</dbReference>
<evidence type="ECO:0000259" key="4">
    <source>
        <dbReference type="Pfam" id="PF09307"/>
    </source>
</evidence>
<keyword evidence="3" id="KW-1133">Transmembrane helix</keyword>
<evidence type="ECO:0000313" key="5">
    <source>
        <dbReference type="Ensembl" id="ENSLBEP00000036876.1"/>
    </source>
</evidence>
<keyword evidence="1" id="KW-0175">Coiled coil</keyword>
<name>A0A3Q3GU35_9LABR</name>
<keyword evidence="3" id="KW-0472">Membrane</keyword>